<dbReference type="InterPro" id="IPR006881">
    <property type="entry name" value="RepA_C"/>
</dbReference>
<dbReference type="Proteomes" id="UP000192936">
    <property type="component" value="Unassembled WGS sequence"/>
</dbReference>
<dbReference type="EMBL" id="CP054615">
    <property type="protein sequence ID" value="QKS49148.1"/>
    <property type="molecule type" value="Genomic_DNA"/>
</dbReference>
<dbReference type="OrthoDB" id="932750at2"/>
<proteinExistence type="predicted"/>
<protein>
    <submittedName>
        <fullName evidence="1">Pirin</fullName>
    </submittedName>
    <submittedName>
        <fullName evidence="2">RepA protein</fullName>
    </submittedName>
</protein>
<sequence length="314" mass="35698">MGQIHTLITQLGRDQAKALQTDPDQRSLVDVAAAVLEEERQELGITYSGFALTALPHRRLPDDQPWERRGHKIRLLIEPGRLPIRNGGFKLYGVPYGSRARMILLYLQTRAIQTDSREVELGRSMHEWLDRMGLSVGGQTYRDIREQASRIAACNLTFAWEDAHSIGFEKGSIVKGGIHFSANAGAEPGQGSLWEDRVLLSEAFFRELKAHPVPIWEPALRHIQNNSTSIDIYIWLAYRLHSLNRSTPITWPAVFEQFGAGYSRLRDFRKRFIEALQLALAVYPDARVDVEEQGLMLHPSPPPIPERKFAQLCR</sequence>
<evidence type="ECO:0000313" key="1">
    <source>
        <dbReference type="EMBL" id="QKS49148.1"/>
    </source>
</evidence>
<reference evidence="2 3" key="1">
    <citation type="submission" date="2017-04" db="EMBL/GenBank/DDBJ databases">
        <authorList>
            <person name="Afonso C.L."/>
            <person name="Miller P.J."/>
            <person name="Scott M.A."/>
            <person name="Spackman E."/>
            <person name="Goraichik I."/>
            <person name="Dimitrov K.M."/>
            <person name="Suarez D.L."/>
            <person name="Swayne D.E."/>
        </authorList>
    </citation>
    <scope>NUCLEOTIDE SEQUENCE [LARGE SCALE GENOMIC DNA]</scope>
    <source>
        <strain evidence="2 3">A2P</strain>
    </source>
</reference>
<dbReference type="Pfam" id="PF04796">
    <property type="entry name" value="RepA_C"/>
    <property type="match status" value="1"/>
</dbReference>
<gene>
    <name evidence="1" type="ORF">HUE56_01200</name>
    <name evidence="2" type="ORF">SAMN02982917_2053</name>
</gene>
<dbReference type="RefSeq" id="WP_012978551.1">
    <property type="nucleotide sequence ID" value="NZ_BSOV01000057.1"/>
</dbReference>
<dbReference type="EMBL" id="FXAK01000004">
    <property type="protein sequence ID" value="SMF41533.1"/>
    <property type="molecule type" value="Genomic_DNA"/>
</dbReference>
<reference evidence="1 4" key="2">
    <citation type="submission" date="2020-06" db="EMBL/GenBank/DDBJ databases">
        <title>Complete genome of Azosprillum oryzae KACC14407.</title>
        <authorList>
            <person name="Kim M."/>
            <person name="Park Y.-J."/>
            <person name="Shin J.-H."/>
        </authorList>
    </citation>
    <scope>NUCLEOTIDE SEQUENCE [LARGE SCALE GENOMIC DNA]</scope>
    <source>
        <strain evidence="1 4">KACC 14407</strain>
        <plasmid evidence="1 4">unnamed1</plasmid>
    </source>
</reference>
<evidence type="ECO:0000313" key="4">
    <source>
        <dbReference type="Proteomes" id="UP000509702"/>
    </source>
</evidence>
<dbReference type="AlphaFoldDB" id="A0A1X7EWC5"/>
<keyword evidence="1" id="KW-0614">Plasmid</keyword>
<evidence type="ECO:0000313" key="2">
    <source>
        <dbReference type="EMBL" id="SMF41533.1"/>
    </source>
</evidence>
<dbReference type="STRING" id="286727.SAMN02982917_2053"/>
<accession>A0A1X7EWC5</accession>
<keyword evidence="4" id="KW-1185">Reference proteome</keyword>
<organism evidence="2 3">
    <name type="scientific">Azospirillum oryzae</name>
    <dbReference type="NCBI Taxonomy" id="286727"/>
    <lineage>
        <taxon>Bacteria</taxon>
        <taxon>Pseudomonadati</taxon>
        <taxon>Pseudomonadota</taxon>
        <taxon>Alphaproteobacteria</taxon>
        <taxon>Rhodospirillales</taxon>
        <taxon>Azospirillaceae</taxon>
        <taxon>Azospirillum</taxon>
    </lineage>
</organism>
<dbReference type="Proteomes" id="UP000509702">
    <property type="component" value="Plasmid unnamed1"/>
</dbReference>
<dbReference type="KEGG" id="aoz:HUE56_01200"/>
<geneLocation type="plasmid" evidence="1 4">
    <name>unnamed1</name>
</geneLocation>
<name>A0A1X7EWC5_9PROT</name>
<evidence type="ECO:0000313" key="3">
    <source>
        <dbReference type="Proteomes" id="UP000192936"/>
    </source>
</evidence>